<organism evidence="1 2">
    <name type="scientific">Amborella trichopoda</name>
    <dbReference type="NCBI Taxonomy" id="13333"/>
    <lineage>
        <taxon>Eukaryota</taxon>
        <taxon>Viridiplantae</taxon>
        <taxon>Streptophyta</taxon>
        <taxon>Embryophyta</taxon>
        <taxon>Tracheophyta</taxon>
        <taxon>Spermatophyta</taxon>
        <taxon>Magnoliopsida</taxon>
        <taxon>Amborellales</taxon>
        <taxon>Amborellaceae</taxon>
        <taxon>Amborella</taxon>
    </lineage>
</organism>
<protein>
    <submittedName>
        <fullName evidence="1">Uncharacterized protein</fullName>
    </submittedName>
</protein>
<dbReference type="Proteomes" id="UP000017836">
    <property type="component" value="Unassembled WGS sequence"/>
</dbReference>
<dbReference type="HOGENOM" id="CLU_585754_0_0_1"/>
<keyword evidence="2" id="KW-1185">Reference proteome</keyword>
<accession>W1NRJ6</accession>
<dbReference type="AlphaFoldDB" id="W1NRJ6"/>
<reference evidence="2" key="1">
    <citation type="journal article" date="2013" name="Science">
        <title>The Amborella genome and the evolution of flowering plants.</title>
        <authorList>
            <consortium name="Amborella Genome Project"/>
        </authorList>
    </citation>
    <scope>NUCLEOTIDE SEQUENCE [LARGE SCALE GENOMIC DNA]</scope>
</reference>
<dbReference type="EMBL" id="KI395332">
    <property type="protein sequence ID" value="ERM98502.1"/>
    <property type="molecule type" value="Genomic_DNA"/>
</dbReference>
<name>W1NRJ6_AMBTC</name>
<evidence type="ECO:0000313" key="2">
    <source>
        <dbReference type="Proteomes" id="UP000017836"/>
    </source>
</evidence>
<proteinExistence type="predicted"/>
<evidence type="ECO:0000313" key="1">
    <source>
        <dbReference type="EMBL" id="ERM98502.1"/>
    </source>
</evidence>
<gene>
    <name evidence="1" type="ORF">AMTR_s00072p00188730</name>
</gene>
<sequence length="395" mass="42678">MAVRSCDLGMSSLDSLGYEESLPMDGKPSDQKVNDVVSPAFRFEDNKYAADHGPGFSVITRSGREDKHIVVVVDAQGVVAVGMGVNKGLDDIVGPSIATNLLTSVIDDFFASSKLLDGVINRRGIDANDNSLEEFGSFHSKEVAVPKEPNNGKLMAESFGKDHGHRETKTMAETVVPREENHGRNCCPRKENHDRIVAENCDKVHGHVMGAHVPLHELCKGSSVNIASRRIMLLGESLKGSVGEHVREGHGLIDIPLTFSASLKEKAEEKDEAVMDALDRVVGNTSSLLQSDITLNSEASDTICIESLMDNAIINDNSLREILEVTKSDGNDEGGKFSEMSSSIDGEHSCMQEGQAKCFPQIPYMGYIMDSVGAIMVEVVANQLNDEGKESMVSA</sequence>
<dbReference type="Gramene" id="ERM98502">
    <property type="protein sequence ID" value="ERM98502"/>
    <property type="gene ID" value="AMTR_s00072p00188730"/>
</dbReference>